<dbReference type="RefSeq" id="XP_015408842.1">
    <property type="nucleotide sequence ID" value="XM_015548673.1"/>
</dbReference>
<dbReference type="SUPFAM" id="SSF55821">
    <property type="entry name" value="YrdC/RibB"/>
    <property type="match status" value="1"/>
</dbReference>
<name>A0A0L1J844_ASPN3</name>
<evidence type="ECO:0000256" key="1">
    <source>
        <dbReference type="ARBA" id="ARBA00015492"/>
    </source>
</evidence>
<dbReference type="PROSITE" id="PS51163">
    <property type="entry name" value="YRDC"/>
    <property type="match status" value="1"/>
</dbReference>
<evidence type="ECO:0000313" key="4">
    <source>
        <dbReference type="Proteomes" id="UP000037505"/>
    </source>
</evidence>
<comment type="caution">
    <text evidence="3">The sequence shown here is derived from an EMBL/GenBank/DDBJ whole genome shotgun (WGS) entry which is preliminary data.</text>
</comment>
<reference evidence="3 4" key="1">
    <citation type="submission" date="2014-06" db="EMBL/GenBank/DDBJ databases">
        <title>The Genome of the Aflatoxigenic Filamentous Fungus Aspergillus nomius.</title>
        <authorList>
            <person name="Moore M.G."/>
            <person name="Shannon B.M."/>
            <person name="Brian M.M."/>
        </authorList>
    </citation>
    <scope>NUCLEOTIDE SEQUENCE [LARGE SCALE GENOMIC DNA]</scope>
    <source>
        <strain evidence="3 4">NRRL 13137</strain>
    </source>
</reference>
<dbReference type="Pfam" id="PF01300">
    <property type="entry name" value="Sua5_yciO_yrdC"/>
    <property type="match status" value="1"/>
</dbReference>
<evidence type="ECO:0000313" key="3">
    <source>
        <dbReference type="EMBL" id="KNG87919.1"/>
    </source>
</evidence>
<dbReference type="EMBL" id="JNOM01000066">
    <property type="protein sequence ID" value="KNG87919.1"/>
    <property type="molecule type" value="Genomic_DNA"/>
</dbReference>
<gene>
    <name evidence="3" type="ORF">ANOM_003416</name>
</gene>
<dbReference type="OrthoDB" id="4664297at2759"/>
<protein>
    <recommendedName>
        <fullName evidence="1">Threonylcarbamoyl-AMP synthase</fullName>
    </recommendedName>
</protein>
<sequence>MPLQEKLIPTPGTPPNVHKDALRVFQALQEGGIAIVPTEVGYGLIASSSEAITRAFHAKKRRPGHTQGIIGNYDVHRALHILPAERFEMTKTLTHDLDMSLGVIAPYRPDHPLLQGMSAETLEKTTKDGNMAIHVGGGSLLLEVVRLHYEVGKVVVGSSANVTGGGQKFRVQDIEEEILEAADIVVDYGLQRYHIYGRASILYDFGEMRVVRMGACYELFRERMRRFWGVELEEDPVYPCEKGEYIGAE</sequence>
<keyword evidence="4" id="KW-1185">Reference proteome</keyword>
<dbReference type="Proteomes" id="UP000037505">
    <property type="component" value="Unassembled WGS sequence"/>
</dbReference>
<proteinExistence type="predicted"/>
<dbReference type="InterPro" id="IPR017945">
    <property type="entry name" value="DHBP_synth_RibB-like_a/b_dom"/>
</dbReference>
<dbReference type="GO" id="GO:0003725">
    <property type="term" value="F:double-stranded RNA binding"/>
    <property type="evidence" value="ECO:0007669"/>
    <property type="project" value="InterPro"/>
</dbReference>
<feature type="domain" description="YrdC-like" evidence="2">
    <location>
        <begin position="18"/>
        <end position="216"/>
    </location>
</feature>
<evidence type="ECO:0000259" key="2">
    <source>
        <dbReference type="PROSITE" id="PS51163"/>
    </source>
</evidence>
<dbReference type="GeneID" id="26805220"/>
<dbReference type="AlphaFoldDB" id="A0A0L1J844"/>
<dbReference type="InterPro" id="IPR006070">
    <property type="entry name" value="Sua5-like_dom"/>
</dbReference>
<organism evidence="3 4">
    <name type="scientific">Aspergillus nomiae NRRL (strain ATCC 15546 / NRRL 13137 / CBS 260.88 / M93)</name>
    <dbReference type="NCBI Taxonomy" id="1509407"/>
    <lineage>
        <taxon>Eukaryota</taxon>
        <taxon>Fungi</taxon>
        <taxon>Dikarya</taxon>
        <taxon>Ascomycota</taxon>
        <taxon>Pezizomycotina</taxon>
        <taxon>Eurotiomycetes</taxon>
        <taxon>Eurotiomycetidae</taxon>
        <taxon>Eurotiales</taxon>
        <taxon>Aspergillaceae</taxon>
        <taxon>Aspergillus</taxon>
        <taxon>Aspergillus subgen. Circumdati</taxon>
    </lineage>
</organism>
<accession>A0A0L1J844</accession>
<dbReference type="Gene3D" id="3.90.870.10">
    <property type="entry name" value="DHBP synthase"/>
    <property type="match status" value="1"/>
</dbReference>